<evidence type="ECO:0000313" key="2">
    <source>
        <dbReference type="Proteomes" id="UP000390335"/>
    </source>
</evidence>
<proteinExistence type="predicted"/>
<evidence type="ECO:0000313" key="1">
    <source>
        <dbReference type="EMBL" id="GES50983.1"/>
    </source>
</evidence>
<sequence>MYMPGAFAIKVSAGGSRIIKPAAERMKVRTFIDFFASRPNLCSGRPKSADRMGLDVSCEITRHGTRRDGPVFKSDNPPTLHLLTLPSVFSPSQQK</sequence>
<dbReference type="Proteomes" id="UP000390335">
    <property type="component" value="Unassembled WGS sequence"/>
</dbReference>
<organism evidence="1 2">
    <name type="scientific">Rhizobium dioscoreae</name>
    <dbReference type="NCBI Taxonomy" id="2653122"/>
    <lineage>
        <taxon>Bacteria</taxon>
        <taxon>Pseudomonadati</taxon>
        <taxon>Pseudomonadota</taxon>
        <taxon>Alphaproteobacteria</taxon>
        <taxon>Hyphomicrobiales</taxon>
        <taxon>Rhizobiaceae</taxon>
        <taxon>Rhizobium/Agrobacterium group</taxon>
        <taxon>Rhizobium</taxon>
    </lineage>
</organism>
<accession>A0ABQ0Z6T5</accession>
<dbReference type="EMBL" id="BLAJ01000004">
    <property type="protein sequence ID" value="GES50983.1"/>
    <property type="molecule type" value="Genomic_DNA"/>
</dbReference>
<keyword evidence="2" id="KW-1185">Reference proteome</keyword>
<protein>
    <submittedName>
        <fullName evidence="1">Uncharacterized protein</fullName>
    </submittedName>
</protein>
<name>A0ABQ0Z6T5_9HYPH</name>
<gene>
    <name evidence="1" type="ORF">RsS93_35970</name>
</gene>
<reference evidence="1 2" key="1">
    <citation type="journal article" date="2020" name="Genome Biol. Evol.">
        <title>Rhizobium dioscoreae sp. nov., a plant growth-promoting bacterium isolated from yam (Dioscorea species).</title>
        <authorList>
            <person name="Ouyabe M."/>
            <person name="Tanaka N."/>
            <person name="Shiwa Y."/>
            <person name="Fujita N."/>
            <person name="Kikuno H."/>
            <person name="Babil P."/>
            <person name="Shiwachi H."/>
        </authorList>
    </citation>
    <scope>NUCLEOTIDE SEQUENCE [LARGE SCALE GENOMIC DNA]</scope>
    <source>
        <strain evidence="1 2">S-93</strain>
    </source>
</reference>
<dbReference type="RefSeq" id="WP_113353438.1">
    <property type="nucleotide sequence ID" value="NZ_BLAI01000001.1"/>
</dbReference>
<comment type="caution">
    <text evidence="1">The sequence shown here is derived from an EMBL/GenBank/DDBJ whole genome shotgun (WGS) entry which is preliminary data.</text>
</comment>